<dbReference type="PROSITE" id="PS50297">
    <property type="entry name" value="ANK_REP_REGION"/>
    <property type="match status" value="2"/>
</dbReference>
<keyword evidence="2 3" id="KW-0040">ANK repeat</keyword>
<feature type="repeat" description="ANK" evidence="3">
    <location>
        <begin position="336"/>
        <end position="368"/>
    </location>
</feature>
<evidence type="ECO:0000313" key="6">
    <source>
        <dbReference type="Proteomes" id="UP001209878"/>
    </source>
</evidence>
<dbReference type="InterPro" id="IPR036770">
    <property type="entry name" value="Ankyrin_rpt-contain_sf"/>
</dbReference>
<dbReference type="PANTHER" id="PTHR24198">
    <property type="entry name" value="ANKYRIN REPEAT AND PROTEIN KINASE DOMAIN-CONTAINING PROTEIN"/>
    <property type="match status" value="1"/>
</dbReference>
<protein>
    <recommendedName>
        <fullName evidence="4">SOCS box domain-containing protein</fullName>
    </recommendedName>
</protein>
<comment type="caution">
    <text evidence="5">The sequence shown here is derived from an EMBL/GenBank/DDBJ whole genome shotgun (WGS) entry which is preliminary data.</text>
</comment>
<keyword evidence="6" id="KW-1185">Reference proteome</keyword>
<sequence length="544" mass="60299">MMSSKTSAQVEKQSKASSVYKTVQLDVVELLKQVLQWTPLYKQGLNKALIQAAKVGSYGCVKVLLSAGTDCDTEDDNGDTAFVHAFRCRHADVMELLYEAGCTTEIAKMSLALASKDAAFVKLCYRVNVPVENEDWNVSDIDEVRMLLTDLKLDPFEGQYGDRGFNDSPFMYLVQEGKPEVLELLVSNHPCIEKYAEMDLHSKFNTALHKAVRYHRLDNTKLLLAALGADMEAVDSQGRTVFLLACGHDQVIAQYLLDLGADPRHCDHEGLTALHWAACMGYAKLCHRLLTQKGLPIDAVAKQGATPLMVACSSRYTEVVEVFIEYGCNVNLATPDGWTALHVAVRACTPVIVKQLLTHSANVDAQSSTLTHNGDIVPGTTPLLIAIAMNSVRVIRHLFDANCDINLPGIVFINPSFSSSESDEDTKYRKQKCTPVQHAFMSHAWDIAAILIKAGCDVSCIRRWVEASSAPVHVPEDKLKYLNHLVHASLVTPPKLRHLVRKQLRRIFGRRLLTKVDKLAVPSSAKHFILCRDLFRPTTGSFEV</sequence>
<reference evidence="5" key="1">
    <citation type="journal article" date="2023" name="Mol. Biol. Evol.">
        <title>Third-Generation Sequencing Reveals the Adaptive Role of the Epigenome in Three Deep-Sea Polychaetes.</title>
        <authorList>
            <person name="Perez M."/>
            <person name="Aroh O."/>
            <person name="Sun Y."/>
            <person name="Lan Y."/>
            <person name="Juniper S.K."/>
            <person name="Young C.R."/>
            <person name="Angers B."/>
            <person name="Qian P.Y."/>
        </authorList>
    </citation>
    <scope>NUCLEOTIDE SEQUENCE</scope>
    <source>
        <strain evidence="5">R07B-5</strain>
    </source>
</reference>
<dbReference type="Proteomes" id="UP001209878">
    <property type="component" value="Unassembled WGS sequence"/>
</dbReference>
<accession>A0AAD9KS51</accession>
<feature type="repeat" description="ANK" evidence="3">
    <location>
        <begin position="269"/>
        <end position="302"/>
    </location>
</feature>
<name>A0AAD9KS51_RIDPI</name>
<dbReference type="SMART" id="SM00969">
    <property type="entry name" value="SOCS_box"/>
    <property type="match status" value="1"/>
</dbReference>
<dbReference type="EMBL" id="JAODUO010000668">
    <property type="protein sequence ID" value="KAK2176330.1"/>
    <property type="molecule type" value="Genomic_DNA"/>
</dbReference>
<feature type="repeat" description="ANK" evidence="3">
    <location>
        <begin position="378"/>
        <end position="410"/>
    </location>
</feature>
<dbReference type="PROSITE" id="PS50088">
    <property type="entry name" value="ANK_REPEAT"/>
    <property type="match status" value="4"/>
</dbReference>
<evidence type="ECO:0000313" key="5">
    <source>
        <dbReference type="EMBL" id="KAK2176330.1"/>
    </source>
</evidence>
<dbReference type="PANTHER" id="PTHR24198:SF165">
    <property type="entry name" value="ANKYRIN REPEAT-CONTAINING PROTEIN-RELATED"/>
    <property type="match status" value="1"/>
</dbReference>
<dbReference type="Pfam" id="PF00023">
    <property type="entry name" value="Ank"/>
    <property type="match status" value="1"/>
</dbReference>
<evidence type="ECO:0000259" key="4">
    <source>
        <dbReference type="SMART" id="SM00969"/>
    </source>
</evidence>
<proteinExistence type="predicted"/>
<dbReference type="AlphaFoldDB" id="A0AAD9KS51"/>
<feature type="domain" description="SOCS box" evidence="4">
    <location>
        <begin position="493"/>
        <end position="532"/>
    </location>
</feature>
<evidence type="ECO:0000256" key="2">
    <source>
        <dbReference type="ARBA" id="ARBA00023043"/>
    </source>
</evidence>
<gene>
    <name evidence="5" type="ORF">NP493_668g00006</name>
</gene>
<dbReference type="InterPro" id="IPR002110">
    <property type="entry name" value="Ankyrin_rpt"/>
</dbReference>
<evidence type="ECO:0000256" key="3">
    <source>
        <dbReference type="PROSITE-ProRule" id="PRU00023"/>
    </source>
</evidence>
<dbReference type="SUPFAM" id="SSF48403">
    <property type="entry name" value="Ankyrin repeat"/>
    <property type="match status" value="3"/>
</dbReference>
<dbReference type="Gene3D" id="1.25.40.20">
    <property type="entry name" value="Ankyrin repeat-containing domain"/>
    <property type="match status" value="1"/>
</dbReference>
<organism evidence="5 6">
    <name type="scientific">Ridgeia piscesae</name>
    <name type="common">Tubeworm</name>
    <dbReference type="NCBI Taxonomy" id="27915"/>
    <lineage>
        <taxon>Eukaryota</taxon>
        <taxon>Metazoa</taxon>
        <taxon>Spiralia</taxon>
        <taxon>Lophotrochozoa</taxon>
        <taxon>Annelida</taxon>
        <taxon>Polychaeta</taxon>
        <taxon>Sedentaria</taxon>
        <taxon>Canalipalpata</taxon>
        <taxon>Sabellida</taxon>
        <taxon>Siboglinidae</taxon>
        <taxon>Ridgeia</taxon>
    </lineage>
</organism>
<dbReference type="Pfam" id="PF12796">
    <property type="entry name" value="Ank_2"/>
    <property type="match status" value="3"/>
</dbReference>
<dbReference type="InterPro" id="IPR001496">
    <property type="entry name" value="SOCS_box"/>
</dbReference>
<keyword evidence="1" id="KW-0677">Repeat</keyword>
<evidence type="ECO:0000256" key="1">
    <source>
        <dbReference type="ARBA" id="ARBA00022737"/>
    </source>
</evidence>
<dbReference type="SMART" id="SM00248">
    <property type="entry name" value="ANK"/>
    <property type="match status" value="10"/>
</dbReference>
<feature type="repeat" description="ANK" evidence="3">
    <location>
        <begin position="303"/>
        <end position="335"/>
    </location>
</feature>